<evidence type="ECO:0000313" key="2">
    <source>
        <dbReference type="Ensembl" id="ENSNFUP00015025198.1"/>
    </source>
</evidence>
<dbReference type="GeneTree" id="ENSGT00940000168662"/>
<dbReference type="Pfam" id="PF15077">
    <property type="entry name" value="MAJIN"/>
    <property type="match status" value="1"/>
</dbReference>
<reference evidence="2" key="1">
    <citation type="submission" date="2014-08" db="EMBL/GenBank/DDBJ databases">
        <authorList>
            <person name="Senf B."/>
            <person name="Petzold A."/>
            <person name="Downie B.R."/>
            <person name="Koch P."/>
            <person name="Platzer M."/>
        </authorList>
    </citation>
    <scope>NUCLEOTIDE SEQUENCE [LARGE SCALE GENOMIC DNA]</scope>
    <source>
        <strain evidence="2">GRZ</strain>
    </source>
</reference>
<keyword evidence="3" id="KW-1185">Reference proteome</keyword>
<dbReference type="InterPro" id="IPR027816">
    <property type="entry name" value="MAJIN"/>
</dbReference>
<name>A0A8C6NTR1_NOTFU</name>
<dbReference type="PANTHER" id="PTHR35824:SF1">
    <property type="entry name" value="MEMBRANE-ANCHORED JUNCTION PROTEIN"/>
    <property type="match status" value="1"/>
</dbReference>
<feature type="compositionally biased region" description="Polar residues" evidence="1">
    <location>
        <begin position="160"/>
        <end position="170"/>
    </location>
</feature>
<gene>
    <name evidence="2" type="primary">LOC107377128</name>
</gene>
<feature type="compositionally biased region" description="Basic and acidic residues" evidence="1">
    <location>
        <begin position="174"/>
        <end position="183"/>
    </location>
</feature>
<dbReference type="GO" id="GO:0003677">
    <property type="term" value="F:DNA binding"/>
    <property type="evidence" value="ECO:0007669"/>
    <property type="project" value="InterPro"/>
</dbReference>
<dbReference type="GO" id="GO:0005637">
    <property type="term" value="C:nuclear inner membrane"/>
    <property type="evidence" value="ECO:0007669"/>
    <property type="project" value="TreeGrafter"/>
</dbReference>
<sequence>MTCFPPQPAMPLKPFSFPVPETRFFKAGSFIYKFKIRGGTGYSGKRCLREQCFNQELEVIVREVLGNLNNLRPFSTTHYTVFPYMKHWDRSRRCPKKNMRFYPFTIVLFLEKNMHRGEMQTDEVTKDVVPSEEPAVKCRHTDSPLEEAILKELKDMEAESSISATGNVNLEPQPAEKEVREDSTLSDEPEMTQDPQLKMDVERTPERPGILMQLARLVLHPTNPGFPNQINHSKILY</sequence>
<organism evidence="2 3">
    <name type="scientific">Nothobranchius furzeri</name>
    <name type="common">Turquoise killifish</name>
    <dbReference type="NCBI Taxonomy" id="105023"/>
    <lineage>
        <taxon>Eukaryota</taxon>
        <taxon>Metazoa</taxon>
        <taxon>Chordata</taxon>
        <taxon>Craniata</taxon>
        <taxon>Vertebrata</taxon>
        <taxon>Euteleostomi</taxon>
        <taxon>Actinopterygii</taxon>
        <taxon>Neopterygii</taxon>
        <taxon>Teleostei</taxon>
        <taxon>Neoteleostei</taxon>
        <taxon>Acanthomorphata</taxon>
        <taxon>Ovalentaria</taxon>
        <taxon>Atherinomorphae</taxon>
        <taxon>Cyprinodontiformes</taxon>
        <taxon>Nothobranchiidae</taxon>
        <taxon>Nothobranchius</taxon>
    </lineage>
</organism>
<evidence type="ECO:0000256" key="1">
    <source>
        <dbReference type="SAM" id="MobiDB-lite"/>
    </source>
</evidence>
<feature type="region of interest" description="Disordered" evidence="1">
    <location>
        <begin position="160"/>
        <end position="203"/>
    </location>
</feature>
<evidence type="ECO:0000313" key="3">
    <source>
        <dbReference type="Proteomes" id="UP000694548"/>
    </source>
</evidence>
<dbReference type="Proteomes" id="UP000694548">
    <property type="component" value="Chromosome sgr04"/>
</dbReference>
<protein>
    <submittedName>
        <fullName evidence="2">Uncharacterized protein</fullName>
    </submittedName>
</protein>
<dbReference type="PANTHER" id="PTHR35824">
    <property type="entry name" value="MEMBRANE-ANCHORED JUNCTION PROTEIN MAJIN"/>
    <property type="match status" value="1"/>
</dbReference>
<dbReference type="GO" id="GO:0070197">
    <property type="term" value="P:meiotic attachment of telomere to nuclear envelope"/>
    <property type="evidence" value="ECO:0007669"/>
    <property type="project" value="TreeGrafter"/>
</dbReference>
<dbReference type="Ensembl" id="ENSNFUT00015026333.1">
    <property type="protein sequence ID" value="ENSNFUP00015025198.1"/>
    <property type="gene ID" value="ENSNFUG00015012174.1"/>
</dbReference>
<reference evidence="2" key="3">
    <citation type="submission" date="2025-09" db="UniProtKB">
        <authorList>
            <consortium name="Ensembl"/>
        </authorList>
    </citation>
    <scope>IDENTIFICATION</scope>
</reference>
<accession>A0A8C6NTR1</accession>
<reference evidence="2" key="2">
    <citation type="submission" date="2025-08" db="UniProtKB">
        <authorList>
            <consortium name="Ensembl"/>
        </authorList>
    </citation>
    <scope>IDENTIFICATION</scope>
</reference>
<dbReference type="GO" id="GO:0007129">
    <property type="term" value="P:homologous chromosome pairing at meiosis"/>
    <property type="evidence" value="ECO:0007669"/>
    <property type="project" value="TreeGrafter"/>
</dbReference>
<proteinExistence type="predicted"/>
<dbReference type="AlphaFoldDB" id="A0A8C6NTR1"/>